<keyword evidence="2" id="KW-0255">Endonuclease</keyword>
<dbReference type="PANTHER" id="PTHR35400:SF3">
    <property type="entry name" value="SLL1072 PROTEIN"/>
    <property type="match status" value="1"/>
</dbReference>
<dbReference type="AlphaFoldDB" id="A0A7W7LR84"/>
<reference evidence="2 3" key="1">
    <citation type="submission" date="2020-08" db="EMBL/GenBank/DDBJ databases">
        <title>Genomic Encyclopedia of Type Strains, Phase III (KMG-III): the genomes of soil and plant-associated and newly described type strains.</title>
        <authorList>
            <person name="Whitman W."/>
        </authorList>
    </citation>
    <scope>NUCLEOTIDE SEQUENCE [LARGE SCALE GENOMIC DNA]</scope>
    <source>
        <strain evidence="2 3">CECT 3266</strain>
    </source>
</reference>
<keyword evidence="2" id="KW-0378">Hydrolase</keyword>
<dbReference type="Gene3D" id="3.90.1570.10">
    <property type="entry name" value="tt1808, chain A"/>
    <property type="match status" value="1"/>
</dbReference>
<evidence type="ECO:0000313" key="2">
    <source>
        <dbReference type="EMBL" id="MBB4894343.1"/>
    </source>
</evidence>
<dbReference type="GO" id="GO:0004519">
    <property type="term" value="F:endonuclease activity"/>
    <property type="evidence" value="ECO:0007669"/>
    <property type="project" value="UniProtKB-KW"/>
</dbReference>
<dbReference type="InterPro" id="IPR008538">
    <property type="entry name" value="Uma2"/>
</dbReference>
<feature type="domain" description="Putative restriction endonuclease" evidence="1">
    <location>
        <begin position="43"/>
        <end position="182"/>
    </location>
</feature>
<name>A0A7W7LR84_9ACTN</name>
<keyword evidence="3" id="KW-1185">Reference proteome</keyword>
<evidence type="ECO:0000259" key="1">
    <source>
        <dbReference type="Pfam" id="PF05685"/>
    </source>
</evidence>
<dbReference type="InterPro" id="IPR012296">
    <property type="entry name" value="Nuclease_put_TT1808"/>
</dbReference>
<evidence type="ECO:0000313" key="3">
    <source>
        <dbReference type="Proteomes" id="UP000556084"/>
    </source>
</evidence>
<dbReference type="Proteomes" id="UP000556084">
    <property type="component" value="Unassembled WGS sequence"/>
</dbReference>
<dbReference type="InterPro" id="IPR011335">
    <property type="entry name" value="Restrct_endonuc-II-like"/>
</dbReference>
<organism evidence="2 3">
    <name type="scientific">Streptomyces olivoverticillatus</name>
    <dbReference type="NCBI Taxonomy" id="66427"/>
    <lineage>
        <taxon>Bacteria</taxon>
        <taxon>Bacillati</taxon>
        <taxon>Actinomycetota</taxon>
        <taxon>Actinomycetes</taxon>
        <taxon>Kitasatosporales</taxon>
        <taxon>Streptomycetaceae</taxon>
        <taxon>Streptomyces</taxon>
    </lineage>
</organism>
<dbReference type="EMBL" id="JACHJH010000004">
    <property type="protein sequence ID" value="MBB4894343.1"/>
    <property type="molecule type" value="Genomic_DNA"/>
</dbReference>
<comment type="caution">
    <text evidence="2">The sequence shown here is derived from an EMBL/GenBank/DDBJ whole genome shotgun (WGS) entry which is preliminary data.</text>
</comment>
<gene>
    <name evidence="2" type="ORF">FHS39_003377</name>
</gene>
<dbReference type="PANTHER" id="PTHR35400">
    <property type="entry name" value="SLR1083 PROTEIN"/>
    <property type="match status" value="1"/>
</dbReference>
<dbReference type="RefSeq" id="WP_246470278.1">
    <property type="nucleotide sequence ID" value="NZ_JACHJH010000004.1"/>
</dbReference>
<protein>
    <submittedName>
        <fullName evidence="2">Uma2 family endonuclease</fullName>
    </submittedName>
</protein>
<keyword evidence="2" id="KW-0540">Nuclease</keyword>
<sequence>MGAAMAAEARHEQWERATPENWMYPPADGWTYDQVKELVLPFDWELVDGIVVVRGATKWWHDQVRDELFFRLRIAKREPFHVNLERWTMVDEYNAPRPDVVVFDKRELDVRTVECVPVEKVVLVIEVVSPGSRKEDRFMKPGMFAESGVGAYWRVERGEDDMPEVYEYRLDHETSRYSPDPTHHIGSLKTDMPFPIEIDLRSLIEA</sequence>
<dbReference type="Pfam" id="PF05685">
    <property type="entry name" value="Uma2"/>
    <property type="match status" value="1"/>
</dbReference>
<dbReference type="CDD" id="cd06260">
    <property type="entry name" value="DUF820-like"/>
    <property type="match status" value="1"/>
</dbReference>
<dbReference type="SUPFAM" id="SSF52980">
    <property type="entry name" value="Restriction endonuclease-like"/>
    <property type="match status" value="1"/>
</dbReference>
<proteinExistence type="predicted"/>
<accession>A0A7W7LR84</accession>